<dbReference type="EMBL" id="CP059572">
    <property type="protein sequence ID" value="QXJ21165.1"/>
    <property type="molecule type" value="Genomic_DNA"/>
</dbReference>
<accession>A0ABX8QR83</accession>
<gene>
    <name evidence="2" type="ORF">AGRA3207_001991</name>
</gene>
<organism evidence="2 3">
    <name type="scientific">Actinomadura graeca</name>
    <dbReference type="NCBI Taxonomy" id="2750812"/>
    <lineage>
        <taxon>Bacteria</taxon>
        <taxon>Bacillati</taxon>
        <taxon>Actinomycetota</taxon>
        <taxon>Actinomycetes</taxon>
        <taxon>Streptosporangiales</taxon>
        <taxon>Thermomonosporaceae</taxon>
        <taxon>Actinomadura</taxon>
    </lineage>
</organism>
<keyword evidence="1" id="KW-0175">Coiled coil</keyword>
<protein>
    <submittedName>
        <fullName evidence="2">Uncharacterized protein</fullName>
    </submittedName>
</protein>
<evidence type="ECO:0000256" key="1">
    <source>
        <dbReference type="SAM" id="Coils"/>
    </source>
</evidence>
<evidence type="ECO:0000313" key="3">
    <source>
        <dbReference type="Proteomes" id="UP001049518"/>
    </source>
</evidence>
<reference evidence="2" key="1">
    <citation type="submission" date="2020-07" db="EMBL/GenBank/DDBJ databases">
        <authorList>
            <person name="Tarantini F.S."/>
            <person name="Hong K.W."/>
            <person name="Chan K.G."/>
        </authorList>
    </citation>
    <scope>NUCLEOTIDE SEQUENCE</scope>
    <source>
        <strain evidence="2">32-07</strain>
    </source>
</reference>
<sequence>MNGPLDAGRLAARAELLDHGNRWKAEAERLSEEDTESDELDRALAEAQKNRNELTHRYREWLPELPLTRDPHTGTAVDYPIDPVDLDGWFWNYEAPVRRRPAVLPRTWLTLTGAMRIATPVTYAPFMCQPGPGAPYVVPRILEAPDIRAVISQITVGGHTGWAIAYFGPRPGVRLENVWGTQEYDVYDEAGEWKGWADNIPWPADWDFDLEPWLASGRLLWIAPDDSTLTLREGPASCPYLGIEGPHDLAYIRKGSLAYH</sequence>
<keyword evidence="3" id="KW-1185">Reference proteome</keyword>
<name>A0ABX8QR83_9ACTN</name>
<dbReference type="Proteomes" id="UP001049518">
    <property type="component" value="Chromosome"/>
</dbReference>
<proteinExistence type="predicted"/>
<evidence type="ECO:0000313" key="2">
    <source>
        <dbReference type="EMBL" id="QXJ21165.1"/>
    </source>
</evidence>
<feature type="coiled-coil region" evidence="1">
    <location>
        <begin position="30"/>
        <end position="57"/>
    </location>
</feature>
<dbReference type="RefSeq" id="WP_231334299.1">
    <property type="nucleotide sequence ID" value="NZ_CP059572.1"/>
</dbReference>